<proteinExistence type="predicted"/>
<name>A0ABD5PJ25_9EURY</name>
<feature type="region of interest" description="Disordered" evidence="1">
    <location>
        <begin position="958"/>
        <end position="1004"/>
    </location>
</feature>
<protein>
    <recommendedName>
        <fullName evidence="4">PQQ-like domain-containing protein</fullName>
    </recommendedName>
</protein>
<feature type="compositionally biased region" description="Low complexity" evidence="1">
    <location>
        <begin position="563"/>
        <end position="576"/>
    </location>
</feature>
<dbReference type="Proteomes" id="UP001595898">
    <property type="component" value="Unassembled WGS sequence"/>
</dbReference>
<evidence type="ECO:0008006" key="4">
    <source>
        <dbReference type="Google" id="ProtNLM"/>
    </source>
</evidence>
<gene>
    <name evidence="2" type="ORF">ACFO5R_00385</name>
</gene>
<feature type="compositionally biased region" description="Basic and acidic residues" evidence="1">
    <location>
        <begin position="546"/>
        <end position="562"/>
    </location>
</feature>
<dbReference type="EMBL" id="JBHSFA010000001">
    <property type="protein sequence ID" value="MFC4540393.1"/>
    <property type="molecule type" value="Genomic_DNA"/>
</dbReference>
<feature type="compositionally biased region" description="Polar residues" evidence="1">
    <location>
        <begin position="995"/>
        <end position="1004"/>
    </location>
</feature>
<evidence type="ECO:0000256" key="1">
    <source>
        <dbReference type="SAM" id="MobiDB-lite"/>
    </source>
</evidence>
<feature type="compositionally biased region" description="Basic and acidic residues" evidence="1">
    <location>
        <begin position="578"/>
        <end position="592"/>
    </location>
</feature>
<feature type="compositionally biased region" description="Basic and acidic residues" evidence="1">
    <location>
        <begin position="972"/>
        <end position="986"/>
    </location>
</feature>
<evidence type="ECO:0000313" key="2">
    <source>
        <dbReference type="EMBL" id="MFC4540393.1"/>
    </source>
</evidence>
<accession>A0ABD5PJ25</accession>
<dbReference type="AlphaFoldDB" id="A0ABD5PJ25"/>
<evidence type="ECO:0000313" key="3">
    <source>
        <dbReference type="Proteomes" id="UP001595898"/>
    </source>
</evidence>
<keyword evidence="3" id="KW-1185">Reference proteome</keyword>
<comment type="caution">
    <text evidence="2">The sequence shown here is derived from an EMBL/GenBank/DDBJ whole genome shotgun (WGS) entry which is preliminary data.</text>
</comment>
<sequence length="1004" mass="105625">MSDGYRQVGSFESDPVDAVGVDDGAIAVGIGDRVVVETGSDRVEIDHGDRIVDVALADRVLVLSSDALTTYSRTGERIREQPAADSHAVAAVSDEGLAGVLGPERLRSVDIETGRERFDVERVRPGGPADDALLGTPAGFAISTWSFLTRIDLEGEVDFDRNLEAVVRSLGRCDDAIVAALQNERLVAADLESGTSRWRTELAVEHVAPVGESSVLVTTADGIRAVDPSGATTPVAGLSSGEGYATPDSSLVCAVRDETVSTYVHSRDQLRVAVATESVGVGGTIDVEVTNVTDRERRLSLSASIDEATLSPADRTAAVEAGETTIVDFPVESIRAEGKTTVELTVDGSVLEQAVIDLDDAASGGIAVDTDIEVATIEHGVAELAVTVENVGGVGLEALRLRETNEGTDALKPGEEWTGTVSRPYEPDRRVSVGLEVARGDRRREYAPTCTLPPVPTIDVEPDGDAVRATVETDDSVTVVDRLVIELPGAGRVRTEVTIERDEFLLIVPQFDDGTARIGFESLDVDERVRLSGGPGSFGRSSRIGGSDRRRTGRTDGTRSDHTTASTDSDTADLSAQNRRENRDDRDDRHDGTAPTDSAPDEATADAAPATPSPSGPDYGDDGSDDRSRAGGEPSATASASDEERIGGGSGADADEGDVGEPQLVATRRIDEDSIPAGHAVRDRIELENQGESAGDVTVEIGDSTVDVGRLAAGDRTAVERSVAIGSGSETVLSQASVVLDGTVCERLPKRELAASGDGLAVRATVDATDGTVVADIVNRSDRLRTVRGLEIGGRSVPIEARLEHGETTTATGALDEQFGTDTDALEGVLVVGDGDGAERRLDIIADVSSATKHGPNDGVDGDGPFQIGIGPETQVAGEYGTVVLVFENEGDRPLTDVAVSASGEPINDLFYSEARRERLEPGDRIEHFVDMEPGVRSPSFDATIRYAADGSEREVALRAAGPSAEDEAAWTDDHREQWSIDRVENASEDADGPSSLSTPFRLE</sequence>
<feature type="region of interest" description="Disordered" evidence="1">
    <location>
        <begin position="529"/>
        <end position="660"/>
    </location>
</feature>
<organism evidence="2 3">
    <name type="scientific">Halosolutus amylolyticus</name>
    <dbReference type="NCBI Taxonomy" id="2932267"/>
    <lineage>
        <taxon>Archaea</taxon>
        <taxon>Methanobacteriati</taxon>
        <taxon>Methanobacteriota</taxon>
        <taxon>Stenosarchaea group</taxon>
        <taxon>Halobacteria</taxon>
        <taxon>Halobacteriales</taxon>
        <taxon>Natrialbaceae</taxon>
        <taxon>Halosolutus</taxon>
    </lineage>
</organism>
<dbReference type="RefSeq" id="WP_250142438.1">
    <property type="nucleotide sequence ID" value="NZ_JALIQP010000007.1"/>
</dbReference>
<reference evidence="2 3" key="1">
    <citation type="journal article" date="2019" name="Int. J. Syst. Evol. Microbiol.">
        <title>The Global Catalogue of Microorganisms (GCM) 10K type strain sequencing project: providing services to taxonomists for standard genome sequencing and annotation.</title>
        <authorList>
            <consortium name="The Broad Institute Genomics Platform"/>
            <consortium name="The Broad Institute Genome Sequencing Center for Infectious Disease"/>
            <person name="Wu L."/>
            <person name="Ma J."/>
        </authorList>
    </citation>
    <scope>NUCLEOTIDE SEQUENCE [LARGE SCALE GENOMIC DNA]</scope>
    <source>
        <strain evidence="2 3">WLHS5</strain>
    </source>
</reference>